<dbReference type="SUPFAM" id="SSF111369">
    <property type="entry name" value="HlyD-like secretion proteins"/>
    <property type="match status" value="1"/>
</dbReference>
<feature type="signal peptide" evidence="2">
    <location>
        <begin position="1"/>
        <end position="24"/>
    </location>
</feature>
<dbReference type="Gene3D" id="2.40.420.20">
    <property type="match status" value="1"/>
</dbReference>
<dbReference type="Pfam" id="PF25973">
    <property type="entry name" value="BSH_CzcB"/>
    <property type="match status" value="1"/>
</dbReference>
<comment type="caution">
    <text evidence="5">The sequence shown here is derived from an EMBL/GenBank/DDBJ whole genome shotgun (WGS) entry which is preliminary data.</text>
</comment>
<evidence type="ECO:0000256" key="1">
    <source>
        <dbReference type="ARBA" id="ARBA00009477"/>
    </source>
</evidence>
<dbReference type="InterPro" id="IPR006143">
    <property type="entry name" value="RND_pump_MFP"/>
</dbReference>
<dbReference type="EMBL" id="JBBUTG010000001">
    <property type="protein sequence ID" value="MEK8029661.1"/>
    <property type="molecule type" value="Genomic_DNA"/>
</dbReference>
<evidence type="ECO:0000256" key="2">
    <source>
        <dbReference type="SAM" id="SignalP"/>
    </source>
</evidence>
<dbReference type="PANTHER" id="PTHR30469:SF18">
    <property type="entry name" value="RESISTANCE-NODULATION-CELL DIVISION (RND) EFFLUX MEMBRANE FUSION PROTEIN-RELATED"/>
    <property type="match status" value="1"/>
</dbReference>
<dbReference type="Pfam" id="PF25954">
    <property type="entry name" value="Beta-barrel_RND_2"/>
    <property type="match status" value="1"/>
</dbReference>
<gene>
    <name evidence="5" type="ORF">AACH06_02415</name>
</gene>
<keyword evidence="6" id="KW-1185">Reference proteome</keyword>
<protein>
    <submittedName>
        <fullName evidence="5">Efflux RND transporter periplasmic adaptor subunit</fullName>
    </submittedName>
</protein>
<accession>A0ABU9BIL6</accession>
<feature type="domain" description="CzcB-like barrel-sandwich hybrid" evidence="4">
    <location>
        <begin position="58"/>
        <end position="188"/>
    </location>
</feature>
<dbReference type="Proteomes" id="UP001371218">
    <property type="component" value="Unassembled WGS sequence"/>
</dbReference>
<dbReference type="InterPro" id="IPR058647">
    <property type="entry name" value="BSH_CzcB-like"/>
</dbReference>
<name>A0ABU9BIL6_9BURK</name>
<evidence type="ECO:0000259" key="4">
    <source>
        <dbReference type="Pfam" id="PF25973"/>
    </source>
</evidence>
<evidence type="ECO:0000313" key="5">
    <source>
        <dbReference type="EMBL" id="MEK8029661.1"/>
    </source>
</evidence>
<keyword evidence="2" id="KW-0732">Signal</keyword>
<sequence length="350" mass="35893">MDRTPLLMSLLVASLGLASALSTAAEPPATPALASTPAIAGGAVAGTGHDGVVEAVRQTVVAAQVPGAVVALFAKAGDRVKAGQVLLRLDSRAADQQAGAAAAQVHSARAAQDVATKEFERQKQLFQKSYISQAALERAEAQYKASMSQAQAQTAVAAAASTESSFYTVKAPYDGVVSDVSVVLGDMAMPGRPLLTLYDPAALRITAAVPQSAALRLRTQGNAAVMGELPGSGAELIKPLRWQVLPAIDPATHTVPVRLDLPAQTEAAPGMFARVWLPGAVGQAARVSVPVGTVVRRAELTGVYVIGSDGKPLLRQVRLGAEAAGRVEVLSGLGLGERVALDPQAAARVR</sequence>
<proteinExistence type="inferred from homology"/>
<feature type="chain" id="PRO_5045334116" evidence="2">
    <location>
        <begin position="25"/>
        <end position="350"/>
    </location>
</feature>
<dbReference type="RefSeq" id="WP_341423995.1">
    <property type="nucleotide sequence ID" value="NZ_JBBUTG010000001.1"/>
</dbReference>
<dbReference type="Gene3D" id="1.10.287.470">
    <property type="entry name" value="Helix hairpin bin"/>
    <property type="match status" value="1"/>
</dbReference>
<dbReference type="NCBIfam" id="TIGR01730">
    <property type="entry name" value="RND_mfp"/>
    <property type="match status" value="1"/>
</dbReference>
<evidence type="ECO:0000259" key="3">
    <source>
        <dbReference type="Pfam" id="PF25954"/>
    </source>
</evidence>
<reference evidence="5 6" key="1">
    <citation type="submission" date="2024-04" db="EMBL/GenBank/DDBJ databases">
        <title>Novel species of the genus Ideonella isolated from streams.</title>
        <authorList>
            <person name="Lu H."/>
        </authorList>
    </citation>
    <scope>NUCLEOTIDE SEQUENCE [LARGE SCALE GENOMIC DNA]</scope>
    <source>
        <strain evidence="5 6">DXS29W</strain>
    </source>
</reference>
<dbReference type="InterPro" id="IPR058792">
    <property type="entry name" value="Beta-barrel_RND_2"/>
</dbReference>
<comment type="similarity">
    <text evidence="1">Belongs to the membrane fusion protein (MFP) (TC 8.A.1) family.</text>
</comment>
<dbReference type="Gene3D" id="2.40.30.170">
    <property type="match status" value="1"/>
</dbReference>
<dbReference type="PANTHER" id="PTHR30469">
    <property type="entry name" value="MULTIDRUG RESISTANCE PROTEIN MDTA"/>
    <property type="match status" value="1"/>
</dbReference>
<feature type="domain" description="CusB-like beta-barrel" evidence="3">
    <location>
        <begin position="205"/>
        <end position="277"/>
    </location>
</feature>
<organism evidence="5 6">
    <name type="scientific">Ideonella lacteola</name>
    <dbReference type="NCBI Taxonomy" id="2984193"/>
    <lineage>
        <taxon>Bacteria</taxon>
        <taxon>Pseudomonadati</taxon>
        <taxon>Pseudomonadota</taxon>
        <taxon>Betaproteobacteria</taxon>
        <taxon>Burkholderiales</taxon>
        <taxon>Sphaerotilaceae</taxon>
        <taxon>Ideonella</taxon>
    </lineage>
</organism>
<evidence type="ECO:0000313" key="6">
    <source>
        <dbReference type="Proteomes" id="UP001371218"/>
    </source>
</evidence>
<dbReference type="Gene3D" id="2.40.50.100">
    <property type="match status" value="1"/>
</dbReference>